<evidence type="ECO:0000259" key="6">
    <source>
        <dbReference type="Pfam" id="PF01048"/>
    </source>
</evidence>
<keyword evidence="5" id="KW-0486">Methionine biosynthesis</keyword>
<dbReference type="InterPro" id="IPR000845">
    <property type="entry name" value="Nucleoside_phosphorylase_d"/>
</dbReference>
<dbReference type="EC" id="3.2.2.9" evidence="2"/>
<evidence type="ECO:0000313" key="8">
    <source>
        <dbReference type="Proteomes" id="UP001519287"/>
    </source>
</evidence>
<comment type="pathway">
    <text evidence="1">Amino-acid biosynthesis; L-methionine biosynthesis via salvage pathway; S-methyl-5-thio-alpha-D-ribose 1-phosphate from S-methyl-5'-thioadenosine (hydrolase route): step 1/2.</text>
</comment>
<dbReference type="InterPro" id="IPR010049">
    <property type="entry name" value="MTA_SAH_Nsdase"/>
</dbReference>
<gene>
    <name evidence="7" type="ORF">J2Z66_008138</name>
</gene>
<dbReference type="InterPro" id="IPR035994">
    <property type="entry name" value="Nucleoside_phosphorylase_sf"/>
</dbReference>
<comment type="caution">
    <text evidence="7">The sequence shown here is derived from an EMBL/GenBank/DDBJ whole genome shotgun (WGS) entry which is preliminary data.</text>
</comment>
<evidence type="ECO:0000256" key="4">
    <source>
        <dbReference type="ARBA" id="ARBA00022801"/>
    </source>
</evidence>
<organism evidence="7 8">
    <name type="scientific">Paenibacillus eucommiae</name>
    <dbReference type="NCBI Taxonomy" id="1355755"/>
    <lineage>
        <taxon>Bacteria</taxon>
        <taxon>Bacillati</taxon>
        <taxon>Bacillota</taxon>
        <taxon>Bacilli</taxon>
        <taxon>Bacillales</taxon>
        <taxon>Paenibacillaceae</taxon>
        <taxon>Paenibacillus</taxon>
    </lineage>
</organism>
<keyword evidence="7" id="KW-0326">Glycosidase</keyword>
<keyword evidence="3" id="KW-0028">Amino-acid biosynthesis</keyword>
<dbReference type="GO" id="GO:0008782">
    <property type="term" value="F:adenosylhomocysteine nucleosidase activity"/>
    <property type="evidence" value="ECO:0007669"/>
    <property type="project" value="UniProtKB-EC"/>
</dbReference>
<evidence type="ECO:0000256" key="2">
    <source>
        <dbReference type="ARBA" id="ARBA00011974"/>
    </source>
</evidence>
<feature type="domain" description="Nucleoside phosphorylase" evidence="6">
    <location>
        <begin position="7"/>
        <end position="233"/>
    </location>
</feature>
<keyword evidence="4 7" id="KW-0378">Hydrolase</keyword>
<keyword evidence="8" id="KW-1185">Reference proteome</keyword>
<dbReference type="PANTHER" id="PTHR46832:SF1">
    <property type="entry name" value="5'-METHYLTHIOADENOSINE_S-ADENOSYLHOMOCYSTEINE NUCLEOSIDASE"/>
    <property type="match status" value="1"/>
</dbReference>
<dbReference type="CDD" id="cd09008">
    <property type="entry name" value="MTAN"/>
    <property type="match status" value="1"/>
</dbReference>
<name>A0ABS4JB90_9BACL</name>
<dbReference type="Pfam" id="PF01048">
    <property type="entry name" value="PNP_UDP_1"/>
    <property type="match status" value="1"/>
</dbReference>
<dbReference type="NCBIfam" id="NF004079">
    <property type="entry name" value="PRK05584.1"/>
    <property type="match status" value="1"/>
</dbReference>
<dbReference type="NCBIfam" id="TIGR01704">
    <property type="entry name" value="MTA_SAH-Nsdase"/>
    <property type="match status" value="1"/>
</dbReference>
<evidence type="ECO:0000256" key="3">
    <source>
        <dbReference type="ARBA" id="ARBA00022605"/>
    </source>
</evidence>
<protein>
    <recommendedName>
        <fullName evidence="2">adenosylhomocysteine nucleosidase</fullName>
        <ecNumber evidence="2">3.2.2.9</ecNumber>
    </recommendedName>
</protein>
<dbReference type="Proteomes" id="UP001519287">
    <property type="component" value="Unassembled WGS sequence"/>
</dbReference>
<dbReference type="Gene3D" id="3.40.50.1580">
    <property type="entry name" value="Nucleoside phosphorylase domain"/>
    <property type="match status" value="1"/>
</dbReference>
<proteinExistence type="predicted"/>
<accession>A0ABS4JB90</accession>
<dbReference type="PANTHER" id="PTHR46832">
    <property type="entry name" value="5'-METHYLTHIOADENOSINE/S-ADENOSYLHOMOCYSTEINE NUCLEOSIDASE"/>
    <property type="match status" value="1"/>
</dbReference>
<dbReference type="EMBL" id="JAGGLB010000050">
    <property type="protein sequence ID" value="MBP1996490.1"/>
    <property type="molecule type" value="Genomic_DNA"/>
</dbReference>
<evidence type="ECO:0000256" key="1">
    <source>
        <dbReference type="ARBA" id="ARBA00004945"/>
    </source>
</evidence>
<evidence type="ECO:0000256" key="5">
    <source>
        <dbReference type="ARBA" id="ARBA00023167"/>
    </source>
</evidence>
<sequence>MGLGFARIALIGAMNEEIELLLQHMEHTKPSSKAGIAFYEGTFLGREVVVCKTGVGKVNAAITTQILIDQYGVDSVIFTGVAGALDPQLNIGDIVISDECMQHDMDVTALGFNKGIIPYADKSIFAADVKLVELAVASGNELFSERVKRGRILSGDQFIANRDVVADLHQHLGGVCVEMEGAAVAQVCSINEIPFVIIRSMSDKADGSAHVNFAEFTLLAAENSYKIVEDIVRKLE</sequence>
<evidence type="ECO:0000313" key="7">
    <source>
        <dbReference type="EMBL" id="MBP1996490.1"/>
    </source>
</evidence>
<dbReference type="SUPFAM" id="SSF53167">
    <property type="entry name" value="Purine and uridine phosphorylases"/>
    <property type="match status" value="1"/>
</dbReference>
<reference evidence="7 8" key="1">
    <citation type="submission" date="2021-03" db="EMBL/GenBank/DDBJ databases">
        <title>Genomic Encyclopedia of Type Strains, Phase IV (KMG-IV): sequencing the most valuable type-strain genomes for metagenomic binning, comparative biology and taxonomic classification.</title>
        <authorList>
            <person name="Goeker M."/>
        </authorList>
    </citation>
    <scope>NUCLEOTIDE SEQUENCE [LARGE SCALE GENOMIC DNA]</scope>
    <source>
        <strain evidence="7 8">DSM 26048</strain>
    </source>
</reference>